<reference evidence="3" key="1">
    <citation type="journal article" date="2017" name="Nat. Microbiol.">
        <title>Global analysis of biosynthetic gene clusters reveals vast potential of secondary metabolite production in Penicillium species.</title>
        <authorList>
            <person name="Nielsen J.C."/>
            <person name="Grijseels S."/>
            <person name="Prigent S."/>
            <person name="Ji B."/>
            <person name="Dainat J."/>
            <person name="Nielsen K.F."/>
            <person name="Frisvad J.C."/>
            <person name="Workman M."/>
            <person name="Nielsen J."/>
        </authorList>
    </citation>
    <scope>NUCLEOTIDE SEQUENCE [LARGE SCALE GENOMIC DNA]</scope>
    <source>
        <strain evidence="3">IBT 13039</strain>
    </source>
</reference>
<dbReference type="OMA" id="ERHIFAK"/>
<evidence type="ECO:0000313" key="3">
    <source>
        <dbReference type="Proteomes" id="UP000191691"/>
    </source>
</evidence>
<protein>
    <recommendedName>
        <fullName evidence="1">GED domain-containing protein</fullName>
    </recommendedName>
</protein>
<dbReference type="InterPro" id="IPR027417">
    <property type="entry name" value="P-loop_NTPase"/>
</dbReference>
<dbReference type="Proteomes" id="UP000191691">
    <property type="component" value="Unassembled WGS sequence"/>
</dbReference>
<sequence length="260" mass="28984">MRCLPQFLTPFECISDLGKFASTWVTVPCAPFAADVLRLELVGNTGLHLIIVVLPGLISVAECEEDVKVVEDLVDSYLQHFRTIILAVIPATQGIIQHIIDAGTEVRITRLANNCDRIKLALGLFVLKSPSQTELKAGMTTASKSLIEDSVQRDCVKLLSSLEKRAIVDMKEQACSEPKTDLTAYYKVARKTFVDNARRQVIERHIFAKLADAFSPMIVSFYTEEELINLAVESTQIGHLRSEARRLQVALEESLRDLAR</sequence>
<dbReference type="STRING" id="60175.A0A1V6XDR3"/>
<dbReference type="SUPFAM" id="SSF52540">
    <property type="entry name" value="P-loop containing nucleoside triphosphate hydrolases"/>
    <property type="match status" value="1"/>
</dbReference>
<dbReference type="AlphaFoldDB" id="A0A1V6XDR3"/>
<gene>
    <name evidence="2" type="ORF">PENNAL_c0090G08951</name>
</gene>
<dbReference type="PROSITE" id="PS51388">
    <property type="entry name" value="GED"/>
    <property type="match status" value="1"/>
</dbReference>
<name>A0A1V6XDR3_PENNA</name>
<accession>A0A1V6XDR3</accession>
<evidence type="ECO:0000259" key="1">
    <source>
        <dbReference type="PROSITE" id="PS51388"/>
    </source>
</evidence>
<keyword evidence="3" id="KW-1185">Reference proteome</keyword>
<dbReference type="EMBL" id="MOOB01000090">
    <property type="protein sequence ID" value="OQE73290.1"/>
    <property type="molecule type" value="Genomic_DNA"/>
</dbReference>
<proteinExistence type="predicted"/>
<dbReference type="Gene3D" id="3.40.50.300">
    <property type="entry name" value="P-loop containing nucleotide triphosphate hydrolases"/>
    <property type="match status" value="1"/>
</dbReference>
<comment type="caution">
    <text evidence="2">The sequence shown here is derived from an EMBL/GenBank/DDBJ whole genome shotgun (WGS) entry which is preliminary data.</text>
</comment>
<dbReference type="InterPro" id="IPR020850">
    <property type="entry name" value="GED_dom"/>
</dbReference>
<organism evidence="2 3">
    <name type="scientific">Penicillium nalgiovense</name>
    <dbReference type="NCBI Taxonomy" id="60175"/>
    <lineage>
        <taxon>Eukaryota</taxon>
        <taxon>Fungi</taxon>
        <taxon>Dikarya</taxon>
        <taxon>Ascomycota</taxon>
        <taxon>Pezizomycotina</taxon>
        <taxon>Eurotiomycetes</taxon>
        <taxon>Eurotiomycetidae</taxon>
        <taxon>Eurotiales</taxon>
        <taxon>Aspergillaceae</taxon>
        <taxon>Penicillium</taxon>
    </lineage>
</organism>
<feature type="domain" description="GED" evidence="1">
    <location>
        <begin position="175"/>
        <end position="260"/>
    </location>
</feature>
<evidence type="ECO:0000313" key="2">
    <source>
        <dbReference type="EMBL" id="OQE73290.1"/>
    </source>
</evidence>